<comment type="cofactor">
    <cofactor evidence="7">
        <name>Mg(2+)</name>
        <dbReference type="ChEBI" id="CHEBI:18420"/>
    </cofactor>
</comment>
<comment type="caution">
    <text evidence="10">The sequence shown here is derived from an EMBL/GenBank/DDBJ whole genome shotgun (WGS) entry which is preliminary data.</text>
</comment>
<keyword evidence="5 7" id="KW-0460">Magnesium</keyword>
<evidence type="ECO:0000313" key="10">
    <source>
        <dbReference type="EMBL" id="MFC2999096.1"/>
    </source>
</evidence>
<evidence type="ECO:0000256" key="1">
    <source>
        <dbReference type="ARBA" id="ARBA00007404"/>
    </source>
</evidence>
<gene>
    <name evidence="7 10" type="primary">pnp</name>
    <name evidence="10" type="ORF">ACFOD3_04265</name>
</gene>
<evidence type="ECO:0000256" key="4">
    <source>
        <dbReference type="ARBA" id="ARBA00022695"/>
    </source>
</evidence>
<sequence length="742" mass="79709">MFDKYFRKDISWGGQLLTLETGKIARQADGAVMARLGDTIVLCTVVGARSVKPGQDFFPLTVNYQEKAFAAGKIPGGFFKREGRPSENETLVSRLIDRPLRPLFPDGFRNEVQVVATVLSHDLENNPDVVALVGCSAALTLSGIPFFGPVAGARVAYIDGGYVLNPTAAQMQQSQLDLMVAGTAEGVLMVESEAQELSEDVMLGAVEFGHKSFQAVIQGIIELAEVAAKEPWALPEEADSTKALKARISELGRAPMIEAYKITEKLARQAQVGAAKKQVVAQLEAEGLDAGAAKGLLKELEADVVRNAILDTGMRIDGRDTKTVRPILAEVGILPRAHGSALFTRGETQALCVATLGTGQDEQIIDALAGEYRENFMLHYNFPPYSVNETGRMGSPGRREIGHGKLAWRALHPLLPEKEKFPYTMRVVSEITESNGSSSMATVCGTSLALMDAGAPLKRPCAGIAMGLIKEDRGFAVLSDILGDEDHLGDMDFKVAGSEAGITALQMDIKITSITFDIMKIALGQAKDGRLHILGEMAKGLSGARGDVAATAPRITVININKDKIRDVIGSGGKVIREITEQTGTKIDIDDDGTIKVAATTVEAAQKAIDRIMGIVAEPEIGKIYNGKVVKTAEFGAFVNFLGAKDGLVHISELQNERVQKTTDVVKDGDAVKVKVIGFDDRGKVKLSMRVVDQATGADISEQVGARRPREDGEGGGERAPRGDRPPRRDGERNFRPRRDEG</sequence>
<keyword evidence="11" id="KW-1185">Reference proteome</keyword>
<feature type="domain" description="S1 motif" evidence="9">
    <location>
        <begin position="622"/>
        <end position="690"/>
    </location>
</feature>
<dbReference type="CDD" id="cd11363">
    <property type="entry name" value="RNase_PH_PNPase_1"/>
    <property type="match status" value="1"/>
</dbReference>
<dbReference type="PROSITE" id="PS50084">
    <property type="entry name" value="KH_TYPE_1"/>
    <property type="match status" value="1"/>
</dbReference>
<dbReference type="CDD" id="cd04472">
    <property type="entry name" value="S1_PNPase"/>
    <property type="match status" value="1"/>
</dbReference>
<dbReference type="InterPro" id="IPR015848">
    <property type="entry name" value="PNPase_PH_RNA-bd_bac/org-type"/>
</dbReference>
<dbReference type="SMART" id="SM00316">
    <property type="entry name" value="S1"/>
    <property type="match status" value="1"/>
</dbReference>
<comment type="catalytic activity">
    <reaction evidence="7">
        <text>RNA(n+1) + phosphate = RNA(n) + a ribonucleoside 5'-diphosphate</text>
        <dbReference type="Rhea" id="RHEA:22096"/>
        <dbReference type="Rhea" id="RHEA-COMP:14527"/>
        <dbReference type="Rhea" id="RHEA-COMP:17342"/>
        <dbReference type="ChEBI" id="CHEBI:43474"/>
        <dbReference type="ChEBI" id="CHEBI:57930"/>
        <dbReference type="ChEBI" id="CHEBI:140395"/>
        <dbReference type="EC" id="2.7.7.8"/>
    </reaction>
</comment>
<proteinExistence type="inferred from homology"/>
<dbReference type="Pfam" id="PF01138">
    <property type="entry name" value="RNase_PH"/>
    <property type="match status" value="2"/>
</dbReference>
<dbReference type="NCBIfam" id="TIGR03591">
    <property type="entry name" value="polynuc_phos"/>
    <property type="match status" value="1"/>
</dbReference>
<evidence type="ECO:0000256" key="5">
    <source>
        <dbReference type="ARBA" id="ARBA00022842"/>
    </source>
</evidence>
<dbReference type="NCBIfam" id="NF008805">
    <property type="entry name" value="PRK11824.1"/>
    <property type="match status" value="1"/>
</dbReference>
<comment type="function">
    <text evidence="7">Involved in mRNA degradation. Catalyzes the phosphorolysis of single-stranded polyribonucleotides processively in the 3'- to 5'-direction.</text>
</comment>
<dbReference type="PROSITE" id="PS50126">
    <property type="entry name" value="S1"/>
    <property type="match status" value="1"/>
</dbReference>
<evidence type="ECO:0000256" key="6">
    <source>
        <dbReference type="ARBA" id="ARBA00022884"/>
    </source>
</evidence>
<evidence type="ECO:0000256" key="2">
    <source>
        <dbReference type="ARBA" id="ARBA00022490"/>
    </source>
</evidence>
<keyword evidence="4 7" id="KW-0548">Nucleotidyltransferase</keyword>
<dbReference type="PIRSF" id="PIRSF005499">
    <property type="entry name" value="PNPase"/>
    <property type="match status" value="1"/>
</dbReference>
<dbReference type="InterPro" id="IPR004087">
    <property type="entry name" value="KH_dom"/>
</dbReference>
<comment type="subcellular location">
    <subcellularLocation>
        <location evidence="7">Cytoplasm</location>
    </subcellularLocation>
</comment>
<dbReference type="InterPro" id="IPR012162">
    <property type="entry name" value="PNPase"/>
</dbReference>
<dbReference type="EC" id="2.7.7.8" evidence="7"/>
<dbReference type="SMART" id="SM00322">
    <property type="entry name" value="KH"/>
    <property type="match status" value="1"/>
</dbReference>
<organism evidence="10 11">
    <name type="scientific">Falsiroseomonas tokyonensis</name>
    <dbReference type="NCBI Taxonomy" id="430521"/>
    <lineage>
        <taxon>Bacteria</taxon>
        <taxon>Pseudomonadati</taxon>
        <taxon>Pseudomonadota</taxon>
        <taxon>Alphaproteobacteria</taxon>
        <taxon>Acetobacterales</taxon>
        <taxon>Roseomonadaceae</taxon>
        <taxon>Falsiroseomonas</taxon>
    </lineage>
</organism>
<dbReference type="InterPro" id="IPR004088">
    <property type="entry name" value="KH_dom_type_1"/>
</dbReference>
<dbReference type="InterPro" id="IPR015847">
    <property type="entry name" value="ExoRNase_PH_dom2"/>
</dbReference>
<keyword evidence="7" id="KW-0479">Metal-binding</keyword>
<feature type="region of interest" description="Disordered" evidence="8">
    <location>
        <begin position="698"/>
        <end position="742"/>
    </location>
</feature>
<evidence type="ECO:0000256" key="8">
    <source>
        <dbReference type="SAM" id="MobiDB-lite"/>
    </source>
</evidence>
<evidence type="ECO:0000259" key="9">
    <source>
        <dbReference type="PROSITE" id="PS50126"/>
    </source>
</evidence>
<dbReference type="InterPro" id="IPR001247">
    <property type="entry name" value="ExoRNase_PH_dom1"/>
</dbReference>
<evidence type="ECO:0000313" key="11">
    <source>
        <dbReference type="Proteomes" id="UP001595420"/>
    </source>
</evidence>
<feature type="compositionally biased region" description="Basic and acidic residues" evidence="8">
    <location>
        <begin position="708"/>
        <end position="742"/>
    </location>
</feature>
<dbReference type="PANTHER" id="PTHR11252:SF0">
    <property type="entry name" value="POLYRIBONUCLEOTIDE NUCLEOTIDYLTRANSFERASE 1, MITOCHONDRIAL"/>
    <property type="match status" value="1"/>
</dbReference>
<dbReference type="EMBL" id="JBHRSB010000001">
    <property type="protein sequence ID" value="MFC2999096.1"/>
    <property type="molecule type" value="Genomic_DNA"/>
</dbReference>
<name>A0ABV7BN68_9PROT</name>
<keyword evidence="2 7" id="KW-0963">Cytoplasm</keyword>
<feature type="binding site" evidence="7">
    <location>
        <position position="492"/>
    </location>
    <ligand>
        <name>Mg(2+)</name>
        <dbReference type="ChEBI" id="CHEBI:18420"/>
    </ligand>
</feature>
<dbReference type="InterPro" id="IPR003029">
    <property type="entry name" value="S1_domain"/>
</dbReference>
<reference evidence="11" key="1">
    <citation type="journal article" date="2019" name="Int. J. Syst. Evol. Microbiol.">
        <title>The Global Catalogue of Microorganisms (GCM) 10K type strain sequencing project: providing services to taxonomists for standard genome sequencing and annotation.</title>
        <authorList>
            <consortium name="The Broad Institute Genomics Platform"/>
            <consortium name="The Broad Institute Genome Sequencing Center for Infectious Disease"/>
            <person name="Wu L."/>
            <person name="Ma J."/>
        </authorList>
    </citation>
    <scope>NUCLEOTIDE SEQUENCE [LARGE SCALE GENOMIC DNA]</scope>
    <source>
        <strain evidence="11">CGMCC 1.16855</strain>
    </source>
</reference>
<dbReference type="Pfam" id="PF03725">
    <property type="entry name" value="RNase_PH_C"/>
    <property type="match status" value="1"/>
</dbReference>
<dbReference type="GO" id="GO:0004654">
    <property type="term" value="F:polyribonucleotide nucleotidyltransferase activity"/>
    <property type="evidence" value="ECO:0007669"/>
    <property type="project" value="UniProtKB-EC"/>
</dbReference>
<feature type="binding site" evidence="7">
    <location>
        <position position="486"/>
    </location>
    <ligand>
        <name>Mg(2+)</name>
        <dbReference type="ChEBI" id="CHEBI:18420"/>
    </ligand>
</feature>
<keyword evidence="6 7" id="KW-0694">RNA-binding</keyword>
<dbReference type="Proteomes" id="UP001595420">
    <property type="component" value="Unassembled WGS sequence"/>
</dbReference>
<evidence type="ECO:0000256" key="3">
    <source>
        <dbReference type="ARBA" id="ARBA00022679"/>
    </source>
</evidence>
<dbReference type="PANTHER" id="PTHR11252">
    <property type="entry name" value="POLYRIBONUCLEOTIDE NUCLEOTIDYLTRANSFERASE"/>
    <property type="match status" value="1"/>
</dbReference>
<dbReference type="HAMAP" id="MF_01595">
    <property type="entry name" value="PNPase"/>
    <property type="match status" value="1"/>
</dbReference>
<evidence type="ECO:0000256" key="7">
    <source>
        <dbReference type="HAMAP-Rule" id="MF_01595"/>
    </source>
</evidence>
<keyword evidence="3 7" id="KW-0808">Transferase</keyword>
<dbReference type="CDD" id="cd02393">
    <property type="entry name" value="KH-I_PNPase"/>
    <property type="match status" value="1"/>
</dbReference>
<protein>
    <recommendedName>
        <fullName evidence="7">Polyribonucleotide nucleotidyltransferase</fullName>
        <ecNumber evidence="7">2.7.7.8</ecNumber>
    </recommendedName>
    <alternativeName>
        <fullName evidence="7">Polynucleotide phosphorylase</fullName>
        <shortName evidence="7">PNPase</shortName>
    </alternativeName>
</protein>
<comment type="similarity">
    <text evidence="1 7">Belongs to the polyribonucleotide nucleotidyltransferase family.</text>
</comment>
<dbReference type="CDD" id="cd11364">
    <property type="entry name" value="RNase_PH_PNPase_2"/>
    <property type="match status" value="1"/>
</dbReference>
<dbReference type="Pfam" id="PF00013">
    <property type="entry name" value="KH_1"/>
    <property type="match status" value="1"/>
</dbReference>
<dbReference type="Pfam" id="PF00575">
    <property type="entry name" value="S1"/>
    <property type="match status" value="1"/>
</dbReference>
<dbReference type="Pfam" id="PF03726">
    <property type="entry name" value="PNPase"/>
    <property type="match status" value="1"/>
</dbReference>
<dbReference type="RefSeq" id="WP_216834900.1">
    <property type="nucleotide sequence ID" value="NZ_JAFNJS010000001.1"/>
</dbReference>
<accession>A0ABV7BN68</accession>